<dbReference type="EMBL" id="CAJVPL010001795">
    <property type="protein sequence ID" value="CAG8587951.1"/>
    <property type="molecule type" value="Genomic_DNA"/>
</dbReference>
<dbReference type="InterPro" id="IPR017853">
    <property type="entry name" value="GH"/>
</dbReference>
<comment type="similarity">
    <text evidence="2 8">Belongs to the glycosyl hydrolase 27 family.</text>
</comment>
<evidence type="ECO:0000256" key="2">
    <source>
        <dbReference type="ARBA" id="ARBA00009743"/>
    </source>
</evidence>
<keyword evidence="6 8" id="KW-1015">Disulfide bond</keyword>
<dbReference type="PANTHER" id="PTHR11452:SF75">
    <property type="entry name" value="ALPHA-GALACTOSIDASE MEL1"/>
    <property type="match status" value="1"/>
</dbReference>
<evidence type="ECO:0000256" key="4">
    <source>
        <dbReference type="ARBA" id="ARBA00022729"/>
    </source>
</evidence>
<dbReference type="GO" id="GO:0005995">
    <property type="term" value="P:melibiose catabolic process"/>
    <property type="evidence" value="ECO:0007669"/>
    <property type="project" value="UniProtKB-ARBA"/>
</dbReference>
<dbReference type="EC" id="3.2.1.22" evidence="3 8"/>
<evidence type="ECO:0000256" key="6">
    <source>
        <dbReference type="ARBA" id="ARBA00023157"/>
    </source>
</evidence>
<dbReference type="FunFam" id="3.20.20.70:FF:000202">
    <property type="entry name" value="Alpha-galactosidase"/>
    <property type="match status" value="1"/>
</dbReference>
<comment type="caution">
    <text evidence="9">The sequence shown here is derived from an EMBL/GenBank/DDBJ whole genome shotgun (WGS) entry which is preliminary data.</text>
</comment>
<dbReference type="PANTHER" id="PTHR11452">
    <property type="entry name" value="ALPHA-GALACTOSIDASE/ALPHA-N-ACETYLGALACTOSAMINIDASE"/>
    <property type="match status" value="1"/>
</dbReference>
<dbReference type="GO" id="GO:0004557">
    <property type="term" value="F:alpha-galactosidase activity"/>
    <property type="evidence" value="ECO:0007669"/>
    <property type="project" value="UniProtKB-EC"/>
</dbReference>
<proteinExistence type="inferred from homology"/>
<gene>
    <name evidence="9" type="ORF">AGERDE_LOCUS8457</name>
</gene>
<sequence>MFSGMVINRIFIAFAFLVSLIYLKKCCYALDNGVGLTPSMGWNSWNKFACDIDEKLIRETADALVSTGLRDLGYKYLNLDDCWQKKRNWRGEILSDNSKFPSGMKELAKYIHERGLLFGIYSSAGYWTCQRRPGSLLREDTDAQAYADWGVDYLKYDNCYNLGVDTVKRYTWMRDALNKTGRPILYSICNWGEHDPWIWGPKVGNSWRTTGDINDVYRVDKKQDPRHCDPCGMLEILDSTVGLEEHAGPGGFNDLDMLEVGNGGMTHEEYKTHFSLWAALKSPLIIGCDVRNLTAETIAILTNKEIIAINQDPLGKSAKLVFREEHSYDVWAGKLSDEYGFQNGVAILFNRKDTPQAIKLPFSLLKPFFHKYSAVNKNITKDDSSREVMAFRLP</sequence>
<organism evidence="9 10">
    <name type="scientific">Ambispora gerdemannii</name>
    <dbReference type="NCBI Taxonomy" id="144530"/>
    <lineage>
        <taxon>Eukaryota</taxon>
        <taxon>Fungi</taxon>
        <taxon>Fungi incertae sedis</taxon>
        <taxon>Mucoromycota</taxon>
        <taxon>Glomeromycotina</taxon>
        <taxon>Glomeromycetes</taxon>
        <taxon>Archaeosporales</taxon>
        <taxon>Ambisporaceae</taxon>
        <taxon>Ambispora</taxon>
    </lineage>
</organism>
<dbReference type="InterPro" id="IPR013785">
    <property type="entry name" value="Aldolase_TIM"/>
</dbReference>
<evidence type="ECO:0000256" key="5">
    <source>
        <dbReference type="ARBA" id="ARBA00022801"/>
    </source>
</evidence>
<dbReference type="PROSITE" id="PS00512">
    <property type="entry name" value="ALPHA_GALACTOSIDASE"/>
    <property type="match status" value="1"/>
</dbReference>
<evidence type="ECO:0000256" key="1">
    <source>
        <dbReference type="ARBA" id="ARBA00001255"/>
    </source>
</evidence>
<evidence type="ECO:0000313" key="9">
    <source>
        <dbReference type="EMBL" id="CAG8587951.1"/>
    </source>
</evidence>
<keyword evidence="7 8" id="KW-0326">Glycosidase</keyword>
<dbReference type="Gene3D" id="3.20.20.70">
    <property type="entry name" value="Aldolase class I"/>
    <property type="match status" value="1"/>
</dbReference>
<dbReference type="PRINTS" id="PR00740">
    <property type="entry name" value="GLHYDRLASE27"/>
</dbReference>
<dbReference type="Pfam" id="PF16499">
    <property type="entry name" value="Melibiase_2"/>
    <property type="match status" value="1"/>
</dbReference>
<evidence type="ECO:0000313" key="10">
    <source>
        <dbReference type="Proteomes" id="UP000789831"/>
    </source>
</evidence>
<keyword evidence="10" id="KW-1185">Reference proteome</keyword>
<name>A0A9N9C5M0_9GLOM</name>
<protein>
    <recommendedName>
        <fullName evidence="3 8">Alpha-galactosidase</fullName>
        <ecNumber evidence="3 8">3.2.1.22</ecNumber>
    </recommendedName>
    <alternativeName>
        <fullName evidence="8">Melibiase</fullName>
    </alternativeName>
</protein>
<keyword evidence="5 8" id="KW-0378">Hydrolase</keyword>
<evidence type="ECO:0000256" key="7">
    <source>
        <dbReference type="ARBA" id="ARBA00023295"/>
    </source>
</evidence>
<accession>A0A9N9C5M0</accession>
<dbReference type="Proteomes" id="UP000789831">
    <property type="component" value="Unassembled WGS sequence"/>
</dbReference>
<dbReference type="OrthoDB" id="5795902at2759"/>
<dbReference type="AlphaFoldDB" id="A0A9N9C5M0"/>
<evidence type="ECO:0000256" key="8">
    <source>
        <dbReference type="RuleBase" id="RU361168"/>
    </source>
</evidence>
<reference evidence="9" key="1">
    <citation type="submission" date="2021-06" db="EMBL/GenBank/DDBJ databases">
        <authorList>
            <person name="Kallberg Y."/>
            <person name="Tangrot J."/>
            <person name="Rosling A."/>
        </authorList>
    </citation>
    <scope>NUCLEOTIDE SEQUENCE</scope>
    <source>
        <strain evidence="9">MT106</strain>
    </source>
</reference>
<evidence type="ECO:0000256" key="3">
    <source>
        <dbReference type="ARBA" id="ARBA00012755"/>
    </source>
</evidence>
<comment type="catalytic activity">
    <reaction evidence="1 8">
        <text>Hydrolysis of terminal, non-reducing alpha-D-galactose residues in alpha-D-galactosides, including galactose oligosaccharides, galactomannans and galactolipids.</text>
        <dbReference type="EC" id="3.2.1.22"/>
    </reaction>
</comment>
<keyword evidence="4" id="KW-0732">Signal</keyword>
<dbReference type="CDD" id="cd14792">
    <property type="entry name" value="GH27"/>
    <property type="match status" value="1"/>
</dbReference>
<dbReference type="SUPFAM" id="SSF51445">
    <property type="entry name" value="(Trans)glycosidases"/>
    <property type="match status" value="1"/>
</dbReference>
<dbReference type="InterPro" id="IPR002241">
    <property type="entry name" value="Glyco_hydro_27"/>
</dbReference>
<dbReference type="InterPro" id="IPR000111">
    <property type="entry name" value="Glyco_hydro_27/36_CS"/>
</dbReference>